<gene>
    <name evidence="2" type="ORF">METZ01_LOCUS108700</name>
</gene>
<organism evidence="2">
    <name type="scientific">marine metagenome</name>
    <dbReference type="NCBI Taxonomy" id="408172"/>
    <lineage>
        <taxon>unclassified sequences</taxon>
        <taxon>metagenomes</taxon>
        <taxon>ecological metagenomes</taxon>
    </lineage>
</organism>
<sequence>MLIKSLSKRLLGAIIILSRLVGGTEDGSSATYVFSLGTASNLVAGYFNENATGVRIYFTPDEDFTQLSVYFEMTASGTAIGGCTESQFDGSAIELWTVDGVSHTGTVWAPGGNFTQALHYVDVYYTDIKSNIGVTNWSDAEGKRLYMAIRLGTDDTNWACGTSNPDDGNANNDGKTSGTYYYHEIDRTGPTFTNMYEHGGTESLKNVSNQYIKTYKLNYTVGSEAIDTGGITWDAISGTDKTDSDAFNSKSANTEYNMTTDPTLADGTTYNITFEIKDAAGNTTSNTATSTLYDVTAPTVSGVYSEESAGDMLAKDAVADFYVDFSENVNFAGTPTSNVKMTLQYKQSATAAVACHTCTDGSDKAYFNYTVPTGGYSLYLDYAATNSLNVGDGIADLAGNALTATLPTPGTYGSKGANQSISYQSGGFFGIDGAVPAAFQVQGVTTTGGNVTAGYWNGSNTGISVVVPIADDASLTGGTVQLRGEADGAYENLGAAITLVANDLNGDKTLTASAEGTSENDVEELDTVTDGDEITITAILTDKSGNATTGTASATTLDVDQTAPSIANSAAGVTSTDGYYKLGESVALVVNFSENVAISGTPQLVLNTDIAPGSAEAAVDKSGLSGSAVTFNYTVGATHYNTDLDYVGTTSLSAGTYIRDTAGNTATLTLPDLGTFSGAKAVSIDGVSPAAFNTGTVITVGVPVVDNYLNGDNTNIKVKVPIANDASLENGKLYIQAKIGANAYANVSSAYTILGGDLGTTKEITIAESDIDSNGELAGFSEDAVITFTGLLEDYADGNGGTGNQTTGTASSTTLTVDQTDPTAFTTGAVTTVGDPVVAGKWNQHNTAVNVVVPVANDATLEDGYIQIIAKTASSNYEDVGDSVKIANGDLNTNVTVTLTAAQFEAIDNNLSDSDVVTINARIDDVAGNATTGTASSTTLTVDQTPPSVDEVTSDATDGLTNPYKVGETVDIKVSFDEVVNIATGNGTPTLQLDTDDTPGSVNSEASYNSGTGSKYPLFRLTVALNNYSEDLNYRATTSLVLNNGTIRDAAGNNATL</sequence>
<dbReference type="EMBL" id="UINC01012841">
    <property type="protein sequence ID" value="SVA55846.1"/>
    <property type="molecule type" value="Genomic_DNA"/>
</dbReference>
<evidence type="ECO:0000256" key="1">
    <source>
        <dbReference type="SAM" id="MobiDB-lite"/>
    </source>
</evidence>
<feature type="region of interest" description="Disordered" evidence="1">
    <location>
        <begin position="937"/>
        <end position="957"/>
    </location>
</feature>
<evidence type="ECO:0000313" key="2">
    <source>
        <dbReference type="EMBL" id="SVA55846.1"/>
    </source>
</evidence>
<feature type="non-terminal residue" evidence="2">
    <location>
        <position position="1"/>
    </location>
</feature>
<reference evidence="2" key="1">
    <citation type="submission" date="2018-05" db="EMBL/GenBank/DDBJ databases">
        <authorList>
            <person name="Lanie J.A."/>
            <person name="Ng W.-L."/>
            <person name="Kazmierczak K.M."/>
            <person name="Andrzejewski T.M."/>
            <person name="Davidsen T.M."/>
            <person name="Wayne K.J."/>
            <person name="Tettelin H."/>
            <person name="Glass J.I."/>
            <person name="Rusch D."/>
            <person name="Podicherti R."/>
            <person name="Tsui H.-C.T."/>
            <person name="Winkler M.E."/>
        </authorList>
    </citation>
    <scope>NUCLEOTIDE SEQUENCE</scope>
</reference>
<proteinExistence type="predicted"/>
<protein>
    <submittedName>
        <fullName evidence="2">Uncharacterized protein</fullName>
    </submittedName>
</protein>
<feature type="non-terminal residue" evidence="2">
    <location>
        <position position="1057"/>
    </location>
</feature>
<feature type="region of interest" description="Disordered" evidence="1">
    <location>
        <begin position="987"/>
        <end position="1009"/>
    </location>
</feature>
<name>A0A381WTK0_9ZZZZ</name>
<dbReference type="AlphaFoldDB" id="A0A381WTK0"/>
<accession>A0A381WTK0</accession>
<feature type="compositionally biased region" description="Polar residues" evidence="1">
    <location>
        <begin position="1000"/>
        <end position="1009"/>
    </location>
</feature>